<comment type="caution">
    <text evidence="1">The sequence shown here is derived from an EMBL/GenBank/DDBJ whole genome shotgun (WGS) entry which is preliminary data.</text>
</comment>
<dbReference type="EMBL" id="BARU01048980">
    <property type="protein sequence ID" value="GAI00598.1"/>
    <property type="molecule type" value="Genomic_DNA"/>
</dbReference>
<dbReference type="AlphaFoldDB" id="X1K246"/>
<reference evidence="1" key="1">
    <citation type="journal article" date="2014" name="Front. Microbiol.">
        <title>High frequency of phylogenetically diverse reductive dehalogenase-homologous genes in deep subseafloor sedimentary metagenomes.</title>
        <authorList>
            <person name="Kawai M."/>
            <person name="Futagami T."/>
            <person name="Toyoda A."/>
            <person name="Takaki Y."/>
            <person name="Nishi S."/>
            <person name="Hori S."/>
            <person name="Arai W."/>
            <person name="Tsubouchi T."/>
            <person name="Morono Y."/>
            <person name="Uchiyama I."/>
            <person name="Ito T."/>
            <person name="Fujiyama A."/>
            <person name="Inagaki F."/>
            <person name="Takami H."/>
        </authorList>
    </citation>
    <scope>NUCLEOTIDE SEQUENCE</scope>
    <source>
        <strain evidence="1">Expedition CK06-06</strain>
    </source>
</reference>
<feature type="non-terminal residue" evidence="1">
    <location>
        <position position="1"/>
    </location>
</feature>
<protein>
    <submittedName>
        <fullName evidence="1">Uncharacterized protein</fullName>
    </submittedName>
</protein>
<organism evidence="1">
    <name type="scientific">marine sediment metagenome</name>
    <dbReference type="NCBI Taxonomy" id="412755"/>
    <lineage>
        <taxon>unclassified sequences</taxon>
        <taxon>metagenomes</taxon>
        <taxon>ecological metagenomes</taxon>
    </lineage>
</organism>
<accession>X1K246</accession>
<sequence>YNEEVRSKDARIELKTKVLDQMWNFAGPLKNIAAKSPVLLAWFEENPQTLVESYQSLNC</sequence>
<evidence type="ECO:0000313" key="1">
    <source>
        <dbReference type="EMBL" id="GAI00598.1"/>
    </source>
</evidence>
<feature type="non-terminal residue" evidence="1">
    <location>
        <position position="59"/>
    </location>
</feature>
<proteinExistence type="predicted"/>
<gene>
    <name evidence="1" type="ORF">S03H2_72443</name>
</gene>
<name>X1K246_9ZZZZ</name>